<dbReference type="RefSeq" id="WP_099096753.1">
    <property type="nucleotide sequence ID" value="NZ_PDNU01000037.1"/>
</dbReference>
<evidence type="ECO:0000313" key="3">
    <source>
        <dbReference type="Proteomes" id="UP000223527"/>
    </source>
</evidence>
<dbReference type="Gene3D" id="1.10.530.10">
    <property type="match status" value="1"/>
</dbReference>
<evidence type="ECO:0000256" key="1">
    <source>
        <dbReference type="SAM" id="MobiDB-lite"/>
    </source>
</evidence>
<feature type="region of interest" description="Disordered" evidence="1">
    <location>
        <begin position="318"/>
        <end position="340"/>
    </location>
</feature>
<keyword evidence="3" id="KW-1185">Reference proteome</keyword>
<reference evidence="2 3" key="1">
    <citation type="submission" date="2017-10" db="EMBL/GenBank/DDBJ databases">
        <authorList>
            <person name="Banno H."/>
            <person name="Chua N.-H."/>
        </authorList>
    </citation>
    <scope>NUCLEOTIDE SEQUENCE [LARGE SCALE GENOMIC DNA]</scope>
    <source>
        <strain evidence="2 3">YW11</strain>
    </source>
</reference>
<keyword evidence="2" id="KW-0282">Flagellum</keyword>
<keyword evidence="2" id="KW-0969">Cilium</keyword>
<sequence>MPLPVVLGTALDKAGQTATARPPAEKLGRYTVDSQVTGALRSAAKATGMGFEVLAAKAAMESGFRPEAQAATSSARGLFQFIDQTWLGVVREHGAAHGLANEAAAISRTGGRYTIADPALRGRILALRDDPELSARMGAEHLKDISDSLSPVLGRKPDATELYLGHFLGVRGATDMLRAGRNDPGMAASQVLPDAARANPAIFRGANGAPLSVQQVMDRLRERVGQTYAQLGLDTPSGPVALDAAALGQPVKSGTPQASEEPRWWGSGAPARVAHTQEQAMVSALVEVFTRMNRIGAMRGGEEGQSLPAGVLEALRDSGAAQGADAAAGARRAYATGTRP</sequence>
<proteinExistence type="predicted"/>
<evidence type="ECO:0000313" key="2">
    <source>
        <dbReference type="EMBL" id="PHK93707.1"/>
    </source>
</evidence>
<gene>
    <name evidence="2" type="ORF">CR162_17110</name>
</gene>
<name>A0A2C7AAP6_9PROT</name>
<protein>
    <submittedName>
        <fullName evidence="2">Flagellar biosynthesis protein FlgJ</fullName>
    </submittedName>
</protein>
<accession>A0A2C7AAP6</accession>
<comment type="caution">
    <text evidence="2">The sequence shown here is derived from an EMBL/GenBank/DDBJ whole genome shotgun (WGS) entry which is preliminary data.</text>
</comment>
<dbReference type="InterPro" id="IPR023346">
    <property type="entry name" value="Lysozyme-like_dom_sf"/>
</dbReference>
<dbReference type="Proteomes" id="UP000223527">
    <property type="component" value="Unassembled WGS sequence"/>
</dbReference>
<dbReference type="AlphaFoldDB" id="A0A2C7AAP6"/>
<organism evidence="2 3">
    <name type="scientific">Teichococcus rhizosphaerae</name>
    <dbReference type="NCBI Taxonomy" id="1335062"/>
    <lineage>
        <taxon>Bacteria</taxon>
        <taxon>Pseudomonadati</taxon>
        <taxon>Pseudomonadota</taxon>
        <taxon>Alphaproteobacteria</taxon>
        <taxon>Acetobacterales</taxon>
        <taxon>Roseomonadaceae</taxon>
        <taxon>Roseomonas</taxon>
    </lineage>
</organism>
<dbReference type="OrthoDB" id="8477976at2"/>
<dbReference type="SUPFAM" id="SSF53955">
    <property type="entry name" value="Lysozyme-like"/>
    <property type="match status" value="1"/>
</dbReference>
<keyword evidence="2" id="KW-0966">Cell projection</keyword>
<dbReference type="EMBL" id="PDNU01000037">
    <property type="protein sequence ID" value="PHK93707.1"/>
    <property type="molecule type" value="Genomic_DNA"/>
</dbReference>